<comment type="caution">
    <text evidence="2">The sequence shown here is derived from an EMBL/GenBank/DDBJ whole genome shotgun (WGS) entry which is preliminary data.</text>
</comment>
<feature type="transmembrane region" description="Helical" evidence="1">
    <location>
        <begin position="118"/>
        <end position="139"/>
    </location>
</feature>
<gene>
    <name evidence="2" type="ORF">ESCO_005857</name>
</gene>
<evidence type="ECO:0000256" key="1">
    <source>
        <dbReference type="SAM" id="Phobius"/>
    </source>
</evidence>
<dbReference type="OrthoDB" id="5214669at2759"/>
<sequence length="156" mass="16848">MSGLDHKQSDITLVDSQISCPEKATLTTVRLTSSAEDCCDNSALTTPTNERCGNPFDVDIEARASNSSVEKPCRKSLAIEQTDCQVWPGKDHWKKQAKQAKMNRSCSCLARLSRRNRIICKVGLILLVVGVAVAVGFGVSKPLGAPIWGGKKSDDS</sequence>
<keyword evidence="3" id="KW-1185">Reference proteome</keyword>
<proteinExistence type="predicted"/>
<protein>
    <submittedName>
        <fullName evidence="2">Uncharacterized protein</fullName>
    </submittedName>
</protein>
<dbReference type="Proteomes" id="UP000053831">
    <property type="component" value="Unassembled WGS sequence"/>
</dbReference>
<dbReference type="EMBL" id="LGSR01000028">
    <property type="protein sequence ID" value="KOS17058.1"/>
    <property type="molecule type" value="Genomic_DNA"/>
</dbReference>
<name>A0A0M8MRQ7_ESCWE</name>
<accession>A0A0M8MRQ7</accession>
<reference evidence="2 3" key="1">
    <citation type="submission" date="2015-07" db="EMBL/GenBank/DDBJ databases">
        <title>The genome of the fungus Escovopsis weberi, a specialized disease agent of ant agriculture.</title>
        <authorList>
            <person name="de Man T.J."/>
            <person name="Stajich J.E."/>
            <person name="Kubicek C.P."/>
            <person name="Chenthamara K."/>
            <person name="Atanasova L."/>
            <person name="Druzhinina I.S."/>
            <person name="Birnbaum S."/>
            <person name="Barribeau S.M."/>
            <person name="Teiling C."/>
            <person name="Suen G."/>
            <person name="Currie C."/>
            <person name="Gerardo N.M."/>
        </authorList>
    </citation>
    <scope>NUCLEOTIDE SEQUENCE [LARGE SCALE GENOMIC DNA]</scope>
</reference>
<organism evidence="2 3">
    <name type="scientific">Escovopsis weberi</name>
    <dbReference type="NCBI Taxonomy" id="150374"/>
    <lineage>
        <taxon>Eukaryota</taxon>
        <taxon>Fungi</taxon>
        <taxon>Dikarya</taxon>
        <taxon>Ascomycota</taxon>
        <taxon>Pezizomycotina</taxon>
        <taxon>Sordariomycetes</taxon>
        <taxon>Hypocreomycetidae</taxon>
        <taxon>Hypocreales</taxon>
        <taxon>Hypocreaceae</taxon>
        <taxon>Escovopsis</taxon>
    </lineage>
</organism>
<evidence type="ECO:0000313" key="2">
    <source>
        <dbReference type="EMBL" id="KOS17058.1"/>
    </source>
</evidence>
<dbReference type="AlphaFoldDB" id="A0A0M8MRQ7"/>
<evidence type="ECO:0000313" key="3">
    <source>
        <dbReference type="Proteomes" id="UP000053831"/>
    </source>
</evidence>
<keyword evidence="1" id="KW-1133">Transmembrane helix</keyword>
<keyword evidence="1" id="KW-0472">Membrane</keyword>
<keyword evidence="1" id="KW-0812">Transmembrane</keyword>